<dbReference type="InterPro" id="IPR018392">
    <property type="entry name" value="LysM"/>
</dbReference>
<gene>
    <name evidence="2" type="ORF">ACFFMS_08150</name>
</gene>
<dbReference type="SUPFAM" id="SSF54106">
    <property type="entry name" value="LysM domain"/>
    <property type="match status" value="1"/>
</dbReference>
<accession>A0ABV5WD20</accession>
<organism evidence="2 3">
    <name type="scientific">Ectobacillus funiculus</name>
    <dbReference type="NCBI Taxonomy" id="137993"/>
    <lineage>
        <taxon>Bacteria</taxon>
        <taxon>Bacillati</taxon>
        <taxon>Bacillota</taxon>
        <taxon>Bacilli</taxon>
        <taxon>Bacillales</taxon>
        <taxon>Bacillaceae</taxon>
        <taxon>Ectobacillus</taxon>
    </lineage>
</organism>
<dbReference type="Proteomes" id="UP001589609">
    <property type="component" value="Unassembled WGS sequence"/>
</dbReference>
<feature type="domain" description="LysM" evidence="1">
    <location>
        <begin position="202"/>
        <end position="246"/>
    </location>
</feature>
<dbReference type="Pfam" id="PF01476">
    <property type="entry name" value="LysM"/>
    <property type="match status" value="2"/>
</dbReference>
<dbReference type="Gene3D" id="3.10.350.10">
    <property type="entry name" value="LysM domain"/>
    <property type="match status" value="2"/>
</dbReference>
<reference evidence="2 3" key="1">
    <citation type="submission" date="2024-09" db="EMBL/GenBank/DDBJ databases">
        <authorList>
            <person name="Sun Q."/>
            <person name="Mori K."/>
        </authorList>
    </citation>
    <scope>NUCLEOTIDE SEQUENCE [LARGE SCALE GENOMIC DNA]</scope>
    <source>
        <strain evidence="2 3">JCM 11201</strain>
    </source>
</reference>
<protein>
    <submittedName>
        <fullName evidence="2">LysM peptidoglycan-binding domain-containing protein</fullName>
    </submittedName>
</protein>
<evidence type="ECO:0000313" key="3">
    <source>
        <dbReference type="Proteomes" id="UP001589609"/>
    </source>
</evidence>
<dbReference type="RefSeq" id="WP_379948776.1">
    <property type="nucleotide sequence ID" value="NZ_JBHMAF010000034.1"/>
</dbReference>
<dbReference type="EMBL" id="JBHMAF010000034">
    <property type="protein sequence ID" value="MFB9758489.1"/>
    <property type="molecule type" value="Genomic_DNA"/>
</dbReference>
<proteinExistence type="predicted"/>
<dbReference type="SMART" id="SM00257">
    <property type="entry name" value="LysM"/>
    <property type="match status" value="2"/>
</dbReference>
<sequence>MQTSTIQATATLTMDGFFVPAGASRKARFGKKPKRKIFKLEGIQFKFISTSFLQRTKNSNRKPVLRRALTGFVFVSGLLVYTHSEACECGMDIAYQVQPGDSPSKLASYYQELSWQRILDINQDKLNRKGQLVAGTVITLPPAEKLKVNGSNYITQHQVNPDSLYIPASQETAVTPTASPMIQQQVQQPIASPVNATKKTILDVSIKKGETVSELAAFYNATLQDIAAANPGLNLNKVRANQMIKIPSDVTVVVAICLGAGDDAVAFSPLNGGETLELIPSRQGIDYTNEYYNKIVEISYTGDTLIGIR</sequence>
<dbReference type="CDD" id="cd00118">
    <property type="entry name" value="LysM"/>
    <property type="match status" value="2"/>
</dbReference>
<keyword evidence="3" id="KW-1185">Reference proteome</keyword>
<name>A0ABV5WD20_9BACI</name>
<dbReference type="InterPro" id="IPR036779">
    <property type="entry name" value="LysM_dom_sf"/>
</dbReference>
<evidence type="ECO:0000313" key="2">
    <source>
        <dbReference type="EMBL" id="MFB9758489.1"/>
    </source>
</evidence>
<dbReference type="PROSITE" id="PS51782">
    <property type="entry name" value="LYSM"/>
    <property type="match status" value="1"/>
</dbReference>
<evidence type="ECO:0000259" key="1">
    <source>
        <dbReference type="PROSITE" id="PS51782"/>
    </source>
</evidence>
<comment type="caution">
    <text evidence="2">The sequence shown here is derived from an EMBL/GenBank/DDBJ whole genome shotgun (WGS) entry which is preliminary data.</text>
</comment>